<dbReference type="OrthoDB" id="5420534at2"/>
<dbReference type="GO" id="GO:0008168">
    <property type="term" value="F:methyltransferase activity"/>
    <property type="evidence" value="ECO:0007669"/>
    <property type="project" value="UniProtKB-KW"/>
</dbReference>
<dbReference type="Pfam" id="PF13649">
    <property type="entry name" value="Methyltransf_25"/>
    <property type="match status" value="1"/>
</dbReference>
<keyword evidence="2" id="KW-0489">Methyltransferase</keyword>
<organism evidence="2 3">
    <name type="scientific">Desulfosporosinus fructosivorans</name>
    <dbReference type="NCBI Taxonomy" id="2018669"/>
    <lineage>
        <taxon>Bacteria</taxon>
        <taxon>Bacillati</taxon>
        <taxon>Bacillota</taxon>
        <taxon>Clostridia</taxon>
        <taxon>Eubacteriales</taxon>
        <taxon>Desulfitobacteriaceae</taxon>
        <taxon>Desulfosporosinus</taxon>
    </lineage>
</organism>
<accession>A0A4Z0R5M9</accession>
<protein>
    <submittedName>
        <fullName evidence="2">Class I SAM-dependent methyltransferase</fullName>
    </submittedName>
</protein>
<reference evidence="2 3" key="1">
    <citation type="submission" date="2019-03" db="EMBL/GenBank/DDBJ databases">
        <title>Draft Genome Sequence of Desulfosporosinus fructosivorans Strain 63.6F, Isolated from Marine Sediment in the Baltic Sea.</title>
        <authorList>
            <person name="Hausmann B."/>
            <person name="Vandieken V."/>
            <person name="Pjevac P."/>
            <person name="Schreck K."/>
            <person name="Herbold C.W."/>
            <person name="Loy A."/>
        </authorList>
    </citation>
    <scope>NUCLEOTIDE SEQUENCE [LARGE SCALE GENOMIC DNA]</scope>
    <source>
        <strain evidence="2 3">63.6F</strain>
    </source>
</reference>
<evidence type="ECO:0000259" key="1">
    <source>
        <dbReference type="Pfam" id="PF13649"/>
    </source>
</evidence>
<gene>
    <name evidence="2" type="ORF">E4K67_09175</name>
</gene>
<evidence type="ECO:0000313" key="3">
    <source>
        <dbReference type="Proteomes" id="UP000298460"/>
    </source>
</evidence>
<dbReference type="CDD" id="cd02440">
    <property type="entry name" value="AdoMet_MTases"/>
    <property type="match status" value="1"/>
</dbReference>
<proteinExistence type="predicted"/>
<dbReference type="SUPFAM" id="SSF53335">
    <property type="entry name" value="S-adenosyl-L-methionine-dependent methyltransferases"/>
    <property type="match status" value="1"/>
</dbReference>
<dbReference type="Gene3D" id="3.40.50.150">
    <property type="entry name" value="Vaccinia Virus protein VP39"/>
    <property type="match status" value="1"/>
</dbReference>
<keyword evidence="2" id="KW-0808">Transferase</keyword>
<dbReference type="RefSeq" id="WP_135546120.1">
    <property type="nucleotide sequence ID" value="NZ_SPQQ01000003.1"/>
</dbReference>
<evidence type="ECO:0000313" key="2">
    <source>
        <dbReference type="EMBL" id="TGE38140.1"/>
    </source>
</evidence>
<dbReference type="InterPro" id="IPR041698">
    <property type="entry name" value="Methyltransf_25"/>
</dbReference>
<comment type="caution">
    <text evidence="2">The sequence shown here is derived from an EMBL/GenBank/DDBJ whole genome shotgun (WGS) entry which is preliminary data.</text>
</comment>
<feature type="domain" description="Methyltransferase" evidence="1">
    <location>
        <begin position="35"/>
        <end position="129"/>
    </location>
</feature>
<sequence>MSLRINQLRDNCRKNLIQYTLKAFSMIPAIDHPLILDMGCGTGVPSLALLDIGNGSIYAVDSDSGSLEWLNEKVAALNYTDRIKVIHASLFEANLPAGFFDILLAEGLLNVVGFDKGLPILVNLLKPGGYLIIHDELKDDTEKKRIFARYHLQLLDAFELDENVWWKDYYACLEELIQQEKNVSLFGNEMNEIAEIKKYPEKFRSIYYVLHK</sequence>
<name>A0A4Z0R5M9_9FIRM</name>
<dbReference type="EMBL" id="SPQQ01000003">
    <property type="protein sequence ID" value="TGE38140.1"/>
    <property type="molecule type" value="Genomic_DNA"/>
</dbReference>
<keyword evidence="3" id="KW-1185">Reference proteome</keyword>
<dbReference type="GO" id="GO:0032259">
    <property type="term" value="P:methylation"/>
    <property type="evidence" value="ECO:0007669"/>
    <property type="project" value="UniProtKB-KW"/>
</dbReference>
<dbReference type="Proteomes" id="UP000298460">
    <property type="component" value="Unassembled WGS sequence"/>
</dbReference>
<dbReference type="AlphaFoldDB" id="A0A4Z0R5M9"/>
<dbReference type="InterPro" id="IPR029063">
    <property type="entry name" value="SAM-dependent_MTases_sf"/>
</dbReference>